<dbReference type="Pfam" id="PF11080">
    <property type="entry name" value="GhoS"/>
    <property type="match status" value="1"/>
</dbReference>
<dbReference type="InterPro" id="IPR022597">
    <property type="entry name" value="GhoS"/>
</dbReference>
<protein>
    <submittedName>
        <fullName evidence="1">Type V toxin-antitoxin system endoribonuclease antitoxin GhoS</fullName>
    </submittedName>
</protein>
<reference evidence="1" key="2">
    <citation type="journal article" date="2024" name="Toxins">
        <title>Genome Sequence Analysis of Native Xenorhabdus Strains Isolated from Entomopathogenic Nematodes in Argentina.</title>
        <authorList>
            <person name="Palma L."/>
            <person name="Frizzo L."/>
            <person name="Kaiser S."/>
            <person name="Berry C."/>
            <person name="Caballero P."/>
            <person name="Bode H.B."/>
            <person name="Del Valle E.E."/>
        </authorList>
    </citation>
    <scope>NUCLEOTIDE SEQUENCE</scope>
    <source>
        <strain evidence="1">M</strain>
    </source>
</reference>
<gene>
    <name evidence="1" type="primary">ghoS</name>
    <name evidence="1" type="ORF">ID854_05210</name>
</gene>
<dbReference type="AlphaFoldDB" id="A0AAW3YPC4"/>
<reference evidence="1" key="1">
    <citation type="submission" date="2020-09" db="EMBL/GenBank/DDBJ databases">
        <authorList>
            <person name="Palma L."/>
            <person name="Caballero P."/>
            <person name="Berry C."/>
            <person name="Del Valle E."/>
        </authorList>
    </citation>
    <scope>NUCLEOTIDE SEQUENCE</scope>
    <source>
        <strain evidence="1">M</strain>
    </source>
</reference>
<accession>A0AAW3YPC4</accession>
<comment type="caution">
    <text evidence="1">The sequence shown here is derived from an EMBL/GenBank/DDBJ whole genome shotgun (WGS) entry which is preliminary data.</text>
</comment>
<dbReference type="RefSeq" id="WP_038235909.1">
    <property type="nucleotide sequence ID" value="NZ_CAWNPE010000001.1"/>
</dbReference>
<evidence type="ECO:0000313" key="1">
    <source>
        <dbReference type="EMBL" id="MBD2799868.1"/>
    </source>
</evidence>
<dbReference type="EMBL" id="JACXBF010000124">
    <property type="protein sequence ID" value="MBD2799868.1"/>
    <property type="molecule type" value="Genomic_DNA"/>
</dbReference>
<name>A0AAW3YPC4_9GAMM</name>
<organism evidence="1">
    <name type="scientific">Xenorhabdus szentirmaii</name>
    <dbReference type="NCBI Taxonomy" id="290112"/>
    <lineage>
        <taxon>Bacteria</taxon>
        <taxon>Pseudomonadati</taxon>
        <taxon>Pseudomonadota</taxon>
        <taxon>Gammaproteobacteria</taxon>
        <taxon>Enterobacterales</taxon>
        <taxon>Morganellaceae</taxon>
        <taxon>Xenorhabdus</taxon>
    </lineage>
</organism>
<proteinExistence type="predicted"/>
<dbReference type="GeneID" id="97123615"/>
<dbReference type="Proteomes" id="UP001193920">
    <property type="component" value="Unassembled WGS sequence"/>
</dbReference>
<dbReference type="GO" id="GO:0004521">
    <property type="term" value="F:RNA endonuclease activity"/>
    <property type="evidence" value="ECO:0007669"/>
    <property type="project" value="InterPro"/>
</dbReference>
<dbReference type="InterPro" id="IPR038241">
    <property type="entry name" value="GhoS_sf"/>
</dbReference>
<sequence>MASYLVRVELYGTGTDGYEKLHKRMTANQFNQFIRFPNGKNHHLPSGTYIGSSSLESMELTEKIKSMATPFSNKDPSIFVCTYNNWSAALYPEKQQTESGSGD</sequence>
<dbReference type="Gene3D" id="3.30.70.2360">
    <property type="match status" value="1"/>
</dbReference>